<dbReference type="Gene3D" id="3.10.580.10">
    <property type="entry name" value="CBS-domain"/>
    <property type="match status" value="1"/>
</dbReference>
<dbReference type="RefSeq" id="WP_092158484.1">
    <property type="nucleotide sequence ID" value="NZ_FNGA01000001.1"/>
</dbReference>
<dbReference type="AlphaFoldDB" id="A0A1G9CY39"/>
<dbReference type="SUPFAM" id="SSF54631">
    <property type="entry name" value="CBS-domain pair"/>
    <property type="match status" value="1"/>
</dbReference>
<sequence>MENFKVKDLMIPVKEYSRIKKSTTVSQAMLKLVKEGTDKHLPHPHRDLLVEDETGKIIGKVTILDIFSHMEPAYFKVLEKNPKAFLDKSYVQKVFKDFNLWSEPLKNLCRNISKVKIEDIMYTPDQNEFISEEDNLDKPLHAYITGVHQPILVQKDGEVTGVLRLGDVFEKVRDSILSCEIATTDKIKE</sequence>
<evidence type="ECO:0000313" key="4">
    <source>
        <dbReference type="Proteomes" id="UP000199053"/>
    </source>
</evidence>
<organism evidence="3 4">
    <name type="scientific">Maridesulfovibrio ferrireducens</name>
    <dbReference type="NCBI Taxonomy" id="246191"/>
    <lineage>
        <taxon>Bacteria</taxon>
        <taxon>Pseudomonadati</taxon>
        <taxon>Thermodesulfobacteriota</taxon>
        <taxon>Desulfovibrionia</taxon>
        <taxon>Desulfovibrionales</taxon>
        <taxon>Desulfovibrionaceae</taxon>
        <taxon>Maridesulfovibrio</taxon>
    </lineage>
</organism>
<protein>
    <submittedName>
        <fullName evidence="3">CBS domain-containing protein</fullName>
    </submittedName>
</protein>
<proteinExistence type="predicted"/>
<evidence type="ECO:0000259" key="2">
    <source>
        <dbReference type="PROSITE" id="PS51371"/>
    </source>
</evidence>
<reference evidence="4" key="1">
    <citation type="submission" date="2016-10" db="EMBL/GenBank/DDBJ databases">
        <authorList>
            <person name="Varghese N."/>
            <person name="Submissions S."/>
        </authorList>
    </citation>
    <scope>NUCLEOTIDE SEQUENCE [LARGE SCALE GENOMIC DNA]</scope>
    <source>
        <strain evidence="4">DSM 16995</strain>
    </source>
</reference>
<keyword evidence="1" id="KW-0129">CBS domain</keyword>
<dbReference type="OrthoDB" id="5470806at2"/>
<dbReference type="Proteomes" id="UP000199053">
    <property type="component" value="Unassembled WGS sequence"/>
</dbReference>
<dbReference type="Pfam" id="PF00571">
    <property type="entry name" value="CBS"/>
    <property type="match status" value="1"/>
</dbReference>
<accession>A0A1G9CY39</accession>
<gene>
    <name evidence="3" type="ORF">SAMN05660337_0829</name>
</gene>
<dbReference type="EMBL" id="FNGA01000001">
    <property type="protein sequence ID" value="SDK56334.1"/>
    <property type="molecule type" value="Genomic_DNA"/>
</dbReference>
<dbReference type="InterPro" id="IPR000644">
    <property type="entry name" value="CBS_dom"/>
</dbReference>
<evidence type="ECO:0000313" key="3">
    <source>
        <dbReference type="EMBL" id="SDK56334.1"/>
    </source>
</evidence>
<evidence type="ECO:0000256" key="1">
    <source>
        <dbReference type="PROSITE-ProRule" id="PRU00703"/>
    </source>
</evidence>
<dbReference type="InterPro" id="IPR046342">
    <property type="entry name" value="CBS_dom_sf"/>
</dbReference>
<keyword evidence="4" id="KW-1185">Reference proteome</keyword>
<dbReference type="STRING" id="246191.SAMN05660337_0829"/>
<dbReference type="PROSITE" id="PS51371">
    <property type="entry name" value="CBS"/>
    <property type="match status" value="1"/>
</dbReference>
<name>A0A1G9CY39_9BACT</name>
<feature type="domain" description="CBS" evidence="2">
    <location>
        <begin position="10"/>
        <end position="77"/>
    </location>
</feature>